<reference evidence="1" key="1">
    <citation type="submission" date="2020-03" db="EMBL/GenBank/DDBJ databases">
        <title>A mixture of massive structural variations and highly conserved coding sequences in Ustilaginoidea virens genome.</title>
        <authorList>
            <person name="Zhang K."/>
            <person name="Zhao Z."/>
            <person name="Zhang Z."/>
            <person name="Li Y."/>
            <person name="Hsiang T."/>
            <person name="Sun W."/>
        </authorList>
    </citation>
    <scope>NUCLEOTIDE SEQUENCE</scope>
    <source>
        <strain evidence="1">UV-8b</strain>
    </source>
</reference>
<dbReference type="RefSeq" id="XP_042995708.1">
    <property type="nucleotide sequence ID" value="XM_043139774.1"/>
</dbReference>
<sequence length="117" mass="12758">MSCHVTAKTTNVYVWGSITATAALLVRHGGFFLTNMASASQAQVITTRTDEVHLAPRRQLCMQLRAKIAGPSSTRSFPHALRNDGDLDWLVQVTDGLHHSLAPFRRPKLANPGAARP</sequence>
<proteinExistence type="predicted"/>
<dbReference type="Proteomes" id="UP000027002">
    <property type="component" value="Chromosome 2"/>
</dbReference>
<dbReference type="GeneID" id="66063054"/>
<gene>
    <name evidence="1" type="ORF">UV8b_02276</name>
</gene>
<organism evidence="1 2">
    <name type="scientific">Ustilaginoidea virens</name>
    <name type="common">Rice false smut fungus</name>
    <name type="synonym">Villosiclava virens</name>
    <dbReference type="NCBI Taxonomy" id="1159556"/>
    <lineage>
        <taxon>Eukaryota</taxon>
        <taxon>Fungi</taxon>
        <taxon>Dikarya</taxon>
        <taxon>Ascomycota</taxon>
        <taxon>Pezizomycotina</taxon>
        <taxon>Sordariomycetes</taxon>
        <taxon>Hypocreomycetidae</taxon>
        <taxon>Hypocreales</taxon>
        <taxon>Clavicipitaceae</taxon>
        <taxon>Ustilaginoidea</taxon>
    </lineage>
</organism>
<evidence type="ECO:0000313" key="1">
    <source>
        <dbReference type="EMBL" id="QUC18035.1"/>
    </source>
</evidence>
<name>A0A8E5HM70_USTVR</name>
<dbReference type="KEGG" id="uvi:66063054"/>
<keyword evidence="2" id="KW-1185">Reference proteome</keyword>
<dbReference type="AlphaFoldDB" id="A0A8E5HM70"/>
<evidence type="ECO:0000313" key="2">
    <source>
        <dbReference type="Proteomes" id="UP000027002"/>
    </source>
</evidence>
<accession>A0A8E5HM70</accession>
<protein>
    <submittedName>
        <fullName evidence="1">Uncharacterized protein</fullName>
    </submittedName>
</protein>
<dbReference type="EMBL" id="CP072754">
    <property type="protein sequence ID" value="QUC18035.1"/>
    <property type="molecule type" value="Genomic_DNA"/>
</dbReference>